<name>A0A0D7AIU8_9AGAR</name>
<sequence length="254" mass="27190">MTTTSTGAFSSSAASSVLSSSATISPTSSSVATTSTGISGSASLYLYTFLATLVLLLGVSAAIVIRSIMLRRQHRRLIEEAIRNGTWVLPPAQAAKVDLSKKPRMYEVYVDKEGNMYNATWEAVTPFAAACISSPGSTHNHSDATAARHGPLRARIASVLPLWRRPRSSPRPADITSPVEISLQNLHGASLEGIHVGVLVSMPLLKTALNREEDQALPLLEFGVATIPVPTNFHNSDHQSRNPGKVSQDERHDG</sequence>
<evidence type="ECO:0000313" key="4">
    <source>
        <dbReference type="Proteomes" id="UP000054144"/>
    </source>
</evidence>
<keyword evidence="4" id="KW-1185">Reference proteome</keyword>
<accession>A0A0D7AIU8</accession>
<evidence type="ECO:0000256" key="1">
    <source>
        <dbReference type="SAM" id="MobiDB-lite"/>
    </source>
</evidence>
<dbReference type="Proteomes" id="UP000054144">
    <property type="component" value="Unassembled WGS sequence"/>
</dbReference>
<organism evidence="3 4">
    <name type="scientific">Fistulina hepatica ATCC 64428</name>
    <dbReference type="NCBI Taxonomy" id="1128425"/>
    <lineage>
        <taxon>Eukaryota</taxon>
        <taxon>Fungi</taxon>
        <taxon>Dikarya</taxon>
        <taxon>Basidiomycota</taxon>
        <taxon>Agaricomycotina</taxon>
        <taxon>Agaricomycetes</taxon>
        <taxon>Agaricomycetidae</taxon>
        <taxon>Agaricales</taxon>
        <taxon>Fistulinaceae</taxon>
        <taxon>Fistulina</taxon>
    </lineage>
</organism>
<feature type="transmembrane region" description="Helical" evidence="2">
    <location>
        <begin position="45"/>
        <end position="65"/>
    </location>
</feature>
<keyword evidence="2" id="KW-0472">Membrane</keyword>
<dbReference type="AlphaFoldDB" id="A0A0D7AIU8"/>
<feature type="region of interest" description="Disordered" evidence="1">
    <location>
        <begin position="231"/>
        <end position="254"/>
    </location>
</feature>
<evidence type="ECO:0000256" key="2">
    <source>
        <dbReference type="SAM" id="Phobius"/>
    </source>
</evidence>
<dbReference type="OrthoDB" id="2683906at2759"/>
<keyword evidence="2" id="KW-0812">Transmembrane</keyword>
<dbReference type="EMBL" id="KN881676">
    <property type="protein sequence ID" value="KIY50245.1"/>
    <property type="molecule type" value="Genomic_DNA"/>
</dbReference>
<protein>
    <submittedName>
        <fullName evidence="3">Uncharacterized protein</fullName>
    </submittedName>
</protein>
<proteinExistence type="predicted"/>
<evidence type="ECO:0000313" key="3">
    <source>
        <dbReference type="EMBL" id="KIY50245.1"/>
    </source>
</evidence>
<gene>
    <name evidence="3" type="ORF">FISHEDRAFT_71854</name>
</gene>
<keyword evidence="2" id="KW-1133">Transmembrane helix</keyword>
<reference evidence="3 4" key="1">
    <citation type="journal article" date="2015" name="Fungal Genet. Biol.">
        <title>Evolution of novel wood decay mechanisms in Agaricales revealed by the genome sequences of Fistulina hepatica and Cylindrobasidium torrendii.</title>
        <authorList>
            <person name="Floudas D."/>
            <person name="Held B.W."/>
            <person name="Riley R."/>
            <person name="Nagy L.G."/>
            <person name="Koehler G."/>
            <person name="Ransdell A.S."/>
            <person name="Younus H."/>
            <person name="Chow J."/>
            <person name="Chiniquy J."/>
            <person name="Lipzen A."/>
            <person name="Tritt A."/>
            <person name="Sun H."/>
            <person name="Haridas S."/>
            <person name="LaButti K."/>
            <person name="Ohm R.A."/>
            <person name="Kues U."/>
            <person name="Blanchette R.A."/>
            <person name="Grigoriev I.V."/>
            <person name="Minto R.E."/>
            <person name="Hibbett D.S."/>
        </authorList>
    </citation>
    <scope>NUCLEOTIDE SEQUENCE [LARGE SCALE GENOMIC DNA]</scope>
    <source>
        <strain evidence="3 4">ATCC 64428</strain>
    </source>
</reference>